<keyword evidence="3" id="KW-1185">Reference proteome</keyword>
<gene>
    <name evidence="2" type="ORF">GJW-30_1_03776</name>
</gene>
<dbReference type="EMBL" id="AP014946">
    <property type="protein sequence ID" value="BAT61219.1"/>
    <property type="molecule type" value="Genomic_DNA"/>
</dbReference>
<evidence type="ECO:0000259" key="1">
    <source>
        <dbReference type="Pfam" id="PF09356"/>
    </source>
</evidence>
<evidence type="ECO:0000313" key="3">
    <source>
        <dbReference type="Proteomes" id="UP000236884"/>
    </source>
</evidence>
<dbReference type="NCBIfam" id="TIGR02218">
    <property type="entry name" value="phg_TIGR02218"/>
    <property type="match status" value="1"/>
</dbReference>
<protein>
    <recommendedName>
        <fullName evidence="1">Bacteriophage phiJL001 Gp84 C-terminal domain-containing protein</fullName>
    </recommendedName>
</protein>
<dbReference type="Pfam" id="PF09356">
    <property type="entry name" value="Phage_BR0599"/>
    <property type="match status" value="1"/>
</dbReference>
<feature type="domain" description="Bacteriophage phiJL001 Gp84 C-terminal" evidence="1">
    <location>
        <begin position="195"/>
        <end position="276"/>
    </location>
</feature>
<name>A0A0S3PZ98_9BRAD</name>
<dbReference type="InterPro" id="IPR011928">
    <property type="entry name" value="Phage_phiJL001_Gp84"/>
</dbReference>
<dbReference type="RefSeq" id="WP_096357947.1">
    <property type="nucleotide sequence ID" value="NZ_AP014946.1"/>
</dbReference>
<dbReference type="Pfam" id="PF09931">
    <property type="entry name" value="Phage_phiJL001_Gp84_N"/>
    <property type="match status" value="1"/>
</dbReference>
<dbReference type="KEGG" id="vgo:GJW-30_1_03776"/>
<evidence type="ECO:0000313" key="2">
    <source>
        <dbReference type="EMBL" id="BAT61219.1"/>
    </source>
</evidence>
<dbReference type="AlphaFoldDB" id="A0A0S3PZ98"/>
<reference evidence="2 3" key="1">
    <citation type="submission" date="2015-08" db="EMBL/GenBank/DDBJ databases">
        <title>Investigation of the bacterial diversity of lava forest soil.</title>
        <authorList>
            <person name="Lee J.S."/>
        </authorList>
    </citation>
    <scope>NUCLEOTIDE SEQUENCE [LARGE SCALE GENOMIC DNA]</scope>
    <source>
        <strain evidence="2 3">GJW-30</strain>
    </source>
</reference>
<dbReference type="Proteomes" id="UP000236884">
    <property type="component" value="Chromosome"/>
</dbReference>
<dbReference type="InterPro" id="IPR018964">
    <property type="entry name" value="Phage_phiJL001_Gp84_C"/>
</dbReference>
<accession>A0A0S3PZ98</accession>
<sequence length="293" mass="30924">MRAIPQALQVKLDAGATTLCRCWIVKRRDGAVLGFTDHDRDLTVQGVRCRAGTGLSGTEATQTFGMNVDGGEVSGALSDESLSENDLAAGYYDAANIDAYLVDWSEPSLFVLLHAGTIGEVRRADGAFTAEIRGPAARLENESGRLFTPRCSAEFGDARCKTNTAAGWSANCTVVAVESASAVVVAGLGGFAAQMFAAGKLTWTSGANGGSSTEIKAHAVNGGEVRLAFWQPVPRPIAVGDAFRAVAGCDKRFETCRDRFANAVNFRGFPHIPGNDFLVRYPLPGDTSEIVTP</sequence>
<organism evidence="2 3">
    <name type="scientific">Variibacter gotjawalensis</name>
    <dbReference type="NCBI Taxonomy" id="1333996"/>
    <lineage>
        <taxon>Bacteria</taxon>
        <taxon>Pseudomonadati</taxon>
        <taxon>Pseudomonadota</taxon>
        <taxon>Alphaproteobacteria</taxon>
        <taxon>Hyphomicrobiales</taxon>
        <taxon>Nitrobacteraceae</taxon>
        <taxon>Variibacter</taxon>
    </lineage>
</organism>
<proteinExistence type="predicted"/>